<feature type="signal peptide" evidence="1">
    <location>
        <begin position="1"/>
        <end position="26"/>
    </location>
</feature>
<sequence>MITKNSIYKIICVVFSCITFIATANASPKTNLVKRVKPSVVGVGLYDAMSAVSHQLRGSGFVFGDGTLIATNYHVVSEPLDPQIVQYHIVFSGTGRQPKIHKAEIIAKDPVHDLAILKIRDTLPALKLGPDAYAEDGQDILMTGFPIGSILGLYPATHKGMVAALTPDVIPSANARNLTMTMRNRLENPFMIYQLDMTAYPGNSGSAIYDAESGDVIGIINKVFIKETKEAVLEKPSGISYAIPVKYLRILSKKKGFDVN</sequence>
<dbReference type="GO" id="GO:0008233">
    <property type="term" value="F:peptidase activity"/>
    <property type="evidence" value="ECO:0007669"/>
    <property type="project" value="UniProtKB-KW"/>
</dbReference>
<dbReference type="SUPFAM" id="SSF50494">
    <property type="entry name" value="Trypsin-like serine proteases"/>
    <property type="match status" value="1"/>
</dbReference>
<dbReference type="Gene3D" id="2.40.10.10">
    <property type="entry name" value="Trypsin-like serine proteases"/>
    <property type="match status" value="2"/>
</dbReference>
<feature type="chain" id="PRO_5032273644" evidence="1">
    <location>
        <begin position="27"/>
        <end position="260"/>
    </location>
</feature>
<gene>
    <name evidence="2" type="ORF">FX988_01494</name>
</gene>
<keyword evidence="3" id="KW-1185">Reference proteome</keyword>
<dbReference type="Pfam" id="PF13365">
    <property type="entry name" value="Trypsin_2"/>
    <property type="match status" value="1"/>
</dbReference>
<dbReference type="InterPro" id="IPR043504">
    <property type="entry name" value="Peptidase_S1_PA_chymotrypsin"/>
</dbReference>
<dbReference type="OrthoDB" id="212300at2"/>
<accession>A0A857JI00</accession>
<reference evidence="2 3" key="1">
    <citation type="submission" date="2019-12" db="EMBL/GenBank/DDBJ databases">
        <title>Genome sequencing and assembly of endphytes of Porphyra tenera.</title>
        <authorList>
            <person name="Park J.M."/>
            <person name="Shin R."/>
            <person name="Jo S.H."/>
        </authorList>
    </citation>
    <scope>NUCLEOTIDE SEQUENCE [LARGE SCALE GENOMIC DNA]</scope>
    <source>
        <strain evidence="2 3">GPM4</strain>
    </source>
</reference>
<dbReference type="PANTHER" id="PTHR43019">
    <property type="entry name" value="SERINE ENDOPROTEASE DEGS"/>
    <property type="match status" value="1"/>
</dbReference>
<keyword evidence="1" id="KW-0732">Signal</keyword>
<dbReference type="GO" id="GO:0006508">
    <property type="term" value="P:proteolysis"/>
    <property type="evidence" value="ECO:0007669"/>
    <property type="project" value="UniProtKB-KW"/>
</dbReference>
<name>A0A857JI00_9ALTE</name>
<dbReference type="Proteomes" id="UP000464524">
    <property type="component" value="Chromosome"/>
</dbReference>
<evidence type="ECO:0000256" key="1">
    <source>
        <dbReference type="SAM" id="SignalP"/>
    </source>
</evidence>
<dbReference type="KEGG" id="pmes:FX988_01494"/>
<dbReference type="EC" id="3.4.21.107" evidence="2"/>
<proteinExistence type="predicted"/>
<protein>
    <submittedName>
        <fullName evidence="2">Serine protease Do-like HtrA</fullName>
        <ecNumber evidence="2">3.4.21.107</ecNumber>
    </submittedName>
</protein>
<evidence type="ECO:0000313" key="3">
    <source>
        <dbReference type="Proteomes" id="UP000464524"/>
    </source>
</evidence>
<dbReference type="AlphaFoldDB" id="A0A857JI00"/>
<dbReference type="RefSeq" id="WP_160179026.1">
    <property type="nucleotide sequence ID" value="NZ_CP047656.1"/>
</dbReference>
<dbReference type="EMBL" id="CP047656">
    <property type="protein sequence ID" value="QHJ11266.1"/>
    <property type="molecule type" value="Genomic_DNA"/>
</dbReference>
<keyword evidence="2" id="KW-0378">Hydrolase</keyword>
<organism evidence="2 3">
    <name type="scientific">Paraglaciecola mesophila</name>
    <dbReference type="NCBI Taxonomy" id="197222"/>
    <lineage>
        <taxon>Bacteria</taxon>
        <taxon>Pseudomonadati</taxon>
        <taxon>Pseudomonadota</taxon>
        <taxon>Gammaproteobacteria</taxon>
        <taxon>Alteromonadales</taxon>
        <taxon>Alteromonadaceae</taxon>
        <taxon>Paraglaciecola</taxon>
    </lineage>
</organism>
<dbReference type="PANTHER" id="PTHR43019:SF23">
    <property type="entry name" value="PROTEASE DO-LIKE 5, CHLOROPLASTIC"/>
    <property type="match status" value="1"/>
</dbReference>
<dbReference type="InterPro" id="IPR009003">
    <property type="entry name" value="Peptidase_S1_PA"/>
</dbReference>
<keyword evidence="2" id="KW-0645">Protease</keyword>
<evidence type="ECO:0000313" key="2">
    <source>
        <dbReference type="EMBL" id="QHJ11266.1"/>
    </source>
</evidence>